<dbReference type="SUPFAM" id="SSF74653">
    <property type="entry name" value="TolA/TonB C-terminal domain"/>
    <property type="match status" value="1"/>
</dbReference>
<dbReference type="Gene3D" id="3.30.1150.10">
    <property type="match status" value="2"/>
</dbReference>
<dbReference type="PROSITE" id="PS51257">
    <property type="entry name" value="PROKAR_LIPOPROTEIN"/>
    <property type="match status" value="1"/>
</dbReference>
<evidence type="ECO:0000313" key="3">
    <source>
        <dbReference type="Proteomes" id="UP001566331"/>
    </source>
</evidence>
<organism evidence="2 3">
    <name type="scientific">Luteimonas salinilitoris</name>
    <dbReference type="NCBI Taxonomy" id="3237697"/>
    <lineage>
        <taxon>Bacteria</taxon>
        <taxon>Pseudomonadati</taxon>
        <taxon>Pseudomonadota</taxon>
        <taxon>Gammaproteobacteria</taxon>
        <taxon>Lysobacterales</taxon>
        <taxon>Lysobacteraceae</taxon>
        <taxon>Luteimonas</taxon>
    </lineage>
</organism>
<accession>A0ABV4HQT7</accession>
<reference evidence="2 3" key="1">
    <citation type="submission" date="2024-07" db="EMBL/GenBank/DDBJ databases">
        <title>Luteimonas salilacus sp. nov., isolated from the shore soil of Salt Lake in Tibet of China.</title>
        <authorList>
            <person name="Zhang X."/>
            <person name="Li A."/>
        </authorList>
    </citation>
    <scope>NUCLEOTIDE SEQUENCE [LARGE SCALE GENOMIC DNA]</scope>
    <source>
        <strain evidence="2 3">B3-2-R+30</strain>
    </source>
</reference>
<protein>
    <recommendedName>
        <fullName evidence="4">Energy transducer TonB</fullName>
    </recommendedName>
</protein>
<name>A0ABV4HQT7_9GAMM</name>
<keyword evidence="1" id="KW-0732">Signal</keyword>
<evidence type="ECO:0000313" key="2">
    <source>
        <dbReference type="EMBL" id="MEZ0475090.1"/>
    </source>
</evidence>
<comment type="caution">
    <text evidence="2">The sequence shown here is derived from an EMBL/GenBank/DDBJ whole genome shotgun (WGS) entry which is preliminary data.</text>
</comment>
<sequence>MKRWSLGLLVLLLSCAALAAGPRGVRKQAEMSMLVTGSVEVARDGSVAGLDLDQSEKLPEGVVRLIEGAAPHWRFEPARRNGEPVSATARMSLNLVARRLEDGNYELGIHHAHFADRNTPDETVEGRDMKPPAYPLDALHAGVTGTVYLLLRIGEQGTVEDVVPEQVNLRVVGNSHQMDRARRLLVRASLVAARAWTFEVPTMGEHADAGAWIVRMPVDYDFEDRRPGYGEWQAYIPGPRQQPDWAPEDDGAPDALVAGRVHQVGIGMQLLTPLQQEQERG</sequence>
<dbReference type="EMBL" id="JBFWIC010000013">
    <property type="protein sequence ID" value="MEZ0475090.1"/>
    <property type="molecule type" value="Genomic_DNA"/>
</dbReference>
<evidence type="ECO:0008006" key="4">
    <source>
        <dbReference type="Google" id="ProtNLM"/>
    </source>
</evidence>
<proteinExistence type="predicted"/>
<feature type="signal peptide" evidence="1">
    <location>
        <begin position="1"/>
        <end position="19"/>
    </location>
</feature>
<keyword evidence="3" id="KW-1185">Reference proteome</keyword>
<feature type="chain" id="PRO_5045847525" description="Energy transducer TonB" evidence="1">
    <location>
        <begin position="20"/>
        <end position="281"/>
    </location>
</feature>
<gene>
    <name evidence="2" type="ORF">AB6713_10755</name>
</gene>
<dbReference type="Proteomes" id="UP001566331">
    <property type="component" value="Unassembled WGS sequence"/>
</dbReference>
<evidence type="ECO:0000256" key="1">
    <source>
        <dbReference type="SAM" id="SignalP"/>
    </source>
</evidence>
<dbReference type="RefSeq" id="WP_370564183.1">
    <property type="nucleotide sequence ID" value="NZ_JBFWIB010000007.1"/>
</dbReference>